<dbReference type="Pfam" id="PF00486">
    <property type="entry name" value="Trans_reg_C"/>
    <property type="match status" value="1"/>
</dbReference>
<reference evidence="13 14" key="1">
    <citation type="submission" date="2018-06" db="EMBL/GenBank/DDBJ databases">
        <authorList>
            <consortium name="Pathogen Informatics"/>
            <person name="Doyle S."/>
        </authorList>
    </citation>
    <scope>NUCLEOTIDE SEQUENCE [LARGE SCALE GENOMIC DNA]</scope>
    <source>
        <strain evidence="13 14">NCTC7303</strain>
    </source>
</reference>
<evidence type="ECO:0000259" key="12">
    <source>
        <dbReference type="PROSITE" id="PS51755"/>
    </source>
</evidence>
<evidence type="ECO:0000256" key="1">
    <source>
        <dbReference type="ARBA" id="ARBA00004496"/>
    </source>
</evidence>
<sequence>MRILLIEDDTLIGDGIKAGLSKMGFSVDWFTEGRPGKEALYSAPYDAVILDLTLPGMDGRDILREWREKGKQEPVLILTARDALAERVEGLRLGADDYLCKPFALIEVAARLEALVRRASGQASSELRHGQVTLNPGNLVATLADAPLALKPKEFALLELLMRNKGRVLPRKLIEEKLYNWGR</sequence>
<evidence type="ECO:0000259" key="11">
    <source>
        <dbReference type="PROSITE" id="PS50110"/>
    </source>
</evidence>
<evidence type="ECO:0000256" key="6">
    <source>
        <dbReference type="ARBA" id="ARBA00023125"/>
    </source>
</evidence>
<evidence type="ECO:0000313" key="14">
    <source>
        <dbReference type="Proteomes" id="UP000255443"/>
    </source>
</evidence>
<dbReference type="InterPro" id="IPR016032">
    <property type="entry name" value="Sig_transdc_resp-reg_C-effctor"/>
</dbReference>
<evidence type="ECO:0000313" key="13">
    <source>
        <dbReference type="EMBL" id="SUG50890.1"/>
    </source>
</evidence>
<feature type="modified residue" description="4-aspartylphosphate" evidence="9">
    <location>
        <position position="51"/>
    </location>
</feature>
<evidence type="ECO:0000256" key="3">
    <source>
        <dbReference type="ARBA" id="ARBA00022553"/>
    </source>
</evidence>
<keyword evidence="3 9" id="KW-0597">Phosphoprotein</keyword>
<keyword evidence="6 10" id="KW-0238">DNA-binding</keyword>
<dbReference type="SUPFAM" id="SSF52172">
    <property type="entry name" value="CheY-like"/>
    <property type="match status" value="1"/>
</dbReference>
<dbReference type="GO" id="GO:0005829">
    <property type="term" value="C:cytosol"/>
    <property type="evidence" value="ECO:0007669"/>
    <property type="project" value="TreeGrafter"/>
</dbReference>
<name>A0A379TL89_SALER</name>
<dbReference type="PANTHER" id="PTHR48111">
    <property type="entry name" value="REGULATOR OF RPOS"/>
    <property type="match status" value="1"/>
</dbReference>
<dbReference type="NCBIfam" id="NF007663">
    <property type="entry name" value="PRK10336.1"/>
    <property type="match status" value="1"/>
</dbReference>
<dbReference type="AlphaFoldDB" id="A0A379TL89"/>
<dbReference type="InterPro" id="IPR001867">
    <property type="entry name" value="OmpR/PhoB-type_DNA-bd"/>
</dbReference>
<feature type="domain" description="OmpR/PhoB-type" evidence="12">
    <location>
        <begin position="124"/>
        <end position="183"/>
    </location>
</feature>
<comment type="subcellular location">
    <subcellularLocation>
        <location evidence="1">Cytoplasm</location>
    </subcellularLocation>
</comment>
<protein>
    <submittedName>
        <fullName evidence="13">DNA-binding transcriptional regulator QseB</fullName>
    </submittedName>
</protein>
<keyword evidence="7" id="KW-0010">Activator</keyword>
<keyword evidence="5" id="KW-0805">Transcription regulation</keyword>
<dbReference type="InterPro" id="IPR039420">
    <property type="entry name" value="WalR-like"/>
</dbReference>
<dbReference type="GO" id="GO:0000156">
    <property type="term" value="F:phosphorelay response regulator activity"/>
    <property type="evidence" value="ECO:0007669"/>
    <property type="project" value="TreeGrafter"/>
</dbReference>
<dbReference type="Pfam" id="PF00072">
    <property type="entry name" value="Response_reg"/>
    <property type="match status" value="1"/>
</dbReference>
<dbReference type="PROSITE" id="PS50110">
    <property type="entry name" value="RESPONSE_REGULATORY"/>
    <property type="match status" value="1"/>
</dbReference>
<dbReference type="PANTHER" id="PTHR48111:SF35">
    <property type="entry name" value="TRANSCRIPTIONAL REGULATORY PROTEIN QSEB"/>
    <property type="match status" value="1"/>
</dbReference>
<feature type="DNA-binding region" description="OmpR/PhoB-type" evidence="10">
    <location>
        <begin position="124"/>
        <end position="183"/>
    </location>
</feature>
<dbReference type="SMART" id="SM00448">
    <property type="entry name" value="REC"/>
    <property type="match status" value="1"/>
</dbReference>
<dbReference type="FunFam" id="3.40.50.2300:FF:000002">
    <property type="entry name" value="DNA-binding response regulator PhoP"/>
    <property type="match status" value="1"/>
</dbReference>
<dbReference type="InterPro" id="IPR011006">
    <property type="entry name" value="CheY-like_superfamily"/>
</dbReference>
<keyword evidence="2" id="KW-0963">Cytoplasm</keyword>
<gene>
    <name evidence="13" type="primary">ygiX</name>
    <name evidence="13" type="ORF">NCTC7303_03205</name>
</gene>
<dbReference type="Gene3D" id="1.10.10.10">
    <property type="entry name" value="Winged helix-like DNA-binding domain superfamily/Winged helix DNA-binding domain"/>
    <property type="match status" value="1"/>
</dbReference>
<evidence type="ECO:0000256" key="8">
    <source>
        <dbReference type="ARBA" id="ARBA00023163"/>
    </source>
</evidence>
<dbReference type="InterPro" id="IPR036388">
    <property type="entry name" value="WH-like_DNA-bd_sf"/>
</dbReference>
<accession>A0A379TL89</accession>
<organism evidence="13 14">
    <name type="scientific">Salmonella enterica subsp. arizonae</name>
    <dbReference type="NCBI Taxonomy" id="59203"/>
    <lineage>
        <taxon>Bacteria</taxon>
        <taxon>Pseudomonadati</taxon>
        <taxon>Pseudomonadota</taxon>
        <taxon>Gammaproteobacteria</taxon>
        <taxon>Enterobacterales</taxon>
        <taxon>Enterobacteriaceae</taxon>
        <taxon>Salmonella</taxon>
    </lineage>
</organism>
<dbReference type="SUPFAM" id="SSF46894">
    <property type="entry name" value="C-terminal effector domain of the bipartite response regulators"/>
    <property type="match status" value="1"/>
</dbReference>
<evidence type="ECO:0000256" key="4">
    <source>
        <dbReference type="ARBA" id="ARBA00023012"/>
    </source>
</evidence>
<dbReference type="Gene3D" id="3.40.50.2300">
    <property type="match status" value="1"/>
</dbReference>
<dbReference type="Proteomes" id="UP000255443">
    <property type="component" value="Unassembled WGS sequence"/>
</dbReference>
<dbReference type="CDD" id="cd17624">
    <property type="entry name" value="REC_OmpR_PmrA-like"/>
    <property type="match status" value="1"/>
</dbReference>
<keyword evidence="4" id="KW-0902">Two-component regulatory system</keyword>
<dbReference type="EMBL" id="UGXC01000003">
    <property type="protein sequence ID" value="SUG50890.1"/>
    <property type="molecule type" value="Genomic_DNA"/>
</dbReference>
<dbReference type="GO" id="GO:0032993">
    <property type="term" value="C:protein-DNA complex"/>
    <property type="evidence" value="ECO:0007669"/>
    <property type="project" value="TreeGrafter"/>
</dbReference>
<dbReference type="GO" id="GO:0000976">
    <property type="term" value="F:transcription cis-regulatory region binding"/>
    <property type="evidence" value="ECO:0007669"/>
    <property type="project" value="TreeGrafter"/>
</dbReference>
<evidence type="ECO:0000256" key="2">
    <source>
        <dbReference type="ARBA" id="ARBA00022490"/>
    </source>
</evidence>
<dbReference type="Gene3D" id="6.10.250.690">
    <property type="match status" value="1"/>
</dbReference>
<evidence type="ECO:0000256" key="10">
    <source>
        <dbReference type="PROSITE-ProRule" id="PRU01091"/>
    </source>
</evidence>
<keyword evidence="8" id="KW-0804">Transcription</keyword>
<evidence type="ECO:0000256" key="5">
    <source>
        <dbReference type="ARBA" id="ARBA00023015"/>
    </source>
</evidence>
<dbReference type="PROSITE" id="PS51755">
    <property type="entry name" value="OMPR_PHOB"/>
    <property type="match status" value="1"/>
</dbReference>
<dbReference type="InterPro" id="IPR001789">
    <property type="entry name" value="Sig_transdc_resp-reg_receiver"/>
</dbReference>
<evidence type="ECO:0000256" key="9">
    <source>
        <dbReference type="PROSITE-ProRule" id="PRU00169"/>
    </source>
</evidence>
<feature type="domain" description="Response regulatory" evidence="11">
    <location>
        <begin position="2"/>
        <end position="116"/>
    </location>
</feature>
<dbReference type="GO" id="GO:0006355">
    <property type="term" value="P:regulation of DNA-templated transcription"/>
    <property type="evidence" value="ECO:0007669"/>
    <property type="project" value="InterPro"/>
</dbReference>
<evidence type="ECO:0000256" key="7">
    <source>
        <dbReference type="ARBA" id="ARBA00023159"/>
    </source>
</evidence>
<proteinExistence type="predicted"/>